<dbReference type="InterPro" id="IPR002123">
    <property type="entry name" value="Plipid/glycerol_acylTrfase"/>
</dbReference>
<keyword evidence="3" id="KW-0472">Membrane</keyword>
<dbReference type="EC" id="2.3.1.51" evidence="5"/>
<gene>
    <name evidence="5" type="ORF">MNBD_GAMMA21-2280</name>
</gene>
<feature type="transmembrane region" description="Helical" evidence="3">
    <location>
        <begin position="7"/>
        <end position="29"/>
    </location>
</feature>
<name>A0A3B0ZUG2_9ZZZZ</name>
<dbReference type="PANTHER" id="PTHR10434">
    <property type="entry name" value="1-ACYL-SN-GLYCEROL-3-PHOSPHATE ACYLTRANSFERASE"/>
    <property type="match status" value="1"/>
</dbReference>
<dbReference type="AlphaFoldDB" id="A0A3B0ZUG2"/>
<feature type="domain" description="Phospholipid/glycerol acyltransferase" evidence="4">
    <location>
        <begin position="72"/>
        <end position="186"/>
    </location>
</feature>
<evidence type="ECO:0000256" key="2">
    <source>
        <dbReference type="ARBA" id="ARBA00023315"/>
    </source>
</evidence>
<keyword evidence="3" id="KW-1133">Transmembrane helix</keyword>
<dbReference type="PANTHER" id="PTHR10434:SF40">
    <property type="entry name" value="1-ACYL-SN-GLYCEROL-3-PHOSPHATE ACYLTRANSFERASE"/>
    <property type="match status" value="1"/>
</dbReference>
<dbReference type="EMBL" id="UOFR01000008">
    <property type="protein sequence ID" value="VAW90977.1"/>
    <property type="molecule type" value="Genomic_DNA"/>
</dbReference>
<proteinExistence type="predicted"/>
<dbReference type="SMART" id="SM00563">
    <property type="entry name" value="PlsC"/>
    <property type="match status" value="1"/>
</dbReference>
<evidence type="ECO:0000256" key="1">
    <source>
        <dbReference type="ARBA" id="ARBA00022679"/>
    </source>
</evidence>
<reference evidence="5" key="1">
    <citation type="submission" date="2018-06" db="EMBL/GenBank/DDBJ databases">
        <authorList>
            <person name="Zhirakovskaya E."/>
        </authorList>
    </citation>
    <scope>NUCLEOTIDE SEQUENCE</scope>
</reference>
<keyword evidence="1 5" id="KW-0808">Transferase</keyword>
<dbReference type="CDD" id="cd07989">
    <property type="entry name" value="LPLAT_AGPAT-like"/>
    <property type="match status" value="1"/>
</dbReference>
<evidence type="ECO:0000256" key="3">
    <source>
        <dbReference type="SAM" id="Phobius"/>
    </source>
</evidence>
<accession>A0A3B0ZUG2</accession>
<evidence type="ECO:0000259" key="4">
    <source>
        <dbReference type="SMART" id="SM00563"/>
    </source>
</evidence>
<dbReference type="GO" id="GO:0006654">
    <property type="term" value="P:phosphatidic acid biosynthetic process"/>
    <property type="evidence" value="ECO:0007669"/>
    <property type="project" value="TreeGrafter"/>
</dbReference>
<protein>
    <submittedName>
        <fullName evidence="5">Acyl-CoA:1-acyl-sn-glycerol-3-phosphate acyltransferase</fullName>
        <ecNumber evidence="5">2.3.1.51</ecNumber>
    </submittedName>
</protein>
<evidence type="ECO:0000313" key="5">
    <source>
        <dbReference type="EMBL" id="VAW90977.1"/>
    </source>
</evidence>
<dbReference type="GO" id="GO:0003841">
    <property type="term" value="F:1-acylglycerol-3-phosphate O-acyltransferase activity"/>
    <property type="evidence" value="ECO:0007669"/>
    <property type="project" value="UniProtKB-EC"/>
</dbReference>
<dbReference type="SUPFAM" id="SSF69593">
    <property type="entry name" value="Glycerol-3-phosphate (1)-acyltransferase"/>
    <property type="match status" value="1"/>
</dbReference>
<dbReference type="Pfam" id="PF01553">
    <property type="entry name" value="Acyltransferase"/>
    <property type="match status" value="1"/>
</dbReference>
<keyword evidence="2 5" id="KW-0012">Acyltransferase</keyword>
<sequence length="242" mass="27017">MMAFIGSVLFFLLLMITTVITGIFVLLLFPFPYHLRYIVINAYATFTIKSLTLLCGLKYHVEGKENIPDEPVIIFCKHQSTWETYVLQVIFPALSYVFKQELFWIPFFGWGLAAMKPVAIKRGSGKKAVNQVVSRGTKRLKEGLCVVIFPEGTRTKPSGPGRYRAGGAILAAESGYPVIPVAHHAGEFWPRKGFVKHPGHVTVRIGPKIITKGKSPEAILNEAKDWIEAQMPEITQGPYTPK</sequence>
<organism evidence="5">
    <name type="scientific">hydrothermal vent metagenome</name>
    <dbReference type="NCBI Taxonomy" id="652676"/>
    <lineage>
        <taxon>unclassified sequences</taxon>
        <taxon>metagenomes</taxon>
        <taxon>ecological metagenomes</taxon>
    </lineage>
</organism>
<keyword evidence="3" id="KW-0812">Transmembrane</keyword>